<evidence type="ECO:0000256" key="5">
    <source>
        <dbReference type="ARBA" id="ARBA00022859"/>
    </source>
</evidence>
<evidence type="ECO:0000256" key="2">
    <source>
        <dbReference type="ARBA" id="ARBA00022525"/>
    </source>
</evidence>
<dbReference type="AlphaFoldDB" id="A0A9P0CYZ1"/>
<comment type="subcellular location">
    <subcellularLocation>
        <location evidence="1">Secreted</location>
    </subcellularLocation>
</comment>
<dbReference type="Proteomes" id="UP001153636">
    <property type="component" value="Chromosome 3"/>
</dbReference>
<keyword evidence="2" id="KW-0964">Secreted</keyword>
<evidence type="ECO:0000256" key="1">
    <source>
        <dbReference type="ARBA" id="ARBA00004613"/>
    </source>
</evidence>
<keyword evidence="9" id="KW-0732">Signal</keyword>
<dbReference type="GO" id="GO:0005615">
    <property type="term" value="C:extracellular space"/>
    <property type="evidence" value="ECO:0007669"/>
    <property type="project" value="TreeGrafter"/>
</dbReference>
<gene>
    <name evidence="11" type="ORF">PSYICH_LOCUS8881</name>
</gene>
<dbReference type="PROSITE" id="PS51378">
    <property type="entry name" value="INVERT_DEFENSINS"/>
    <property type="match status" value="1"/>
</dbReference>
<dbReference type="GO" id="GO:0006959">
    <property type="term" value="P:humoral immune response"/>
    <property type="evidence" value="ECO:0007669"/>
    <property type="project" value="TreeGrafter"/>
</dbReference>
<keyword evidence="6" id="KW-0211">Defensin</keyword>
<protein>
    <recommendedName>
        <fullName evidence="10">Invertebrate defensins family profile domain-containing protein</fullName>
    </recommendedName>
</protein>
<evidence type="ECO:0000313" key="11">
    <source>
        <dbReference type="EMBL" id="CAH1108340.1"/>
    </source>
</evidence>
<proteinExistence type="predicted"/>
<dbReference type="FunFam" id="3.30.30.10:FF:000005">
    <property type="entry name" value="Defensin"/>
    <property type="match status" value="1"/>
</dbReference>
<dbReference type="PANTHER" id="PTHR13645">
    <property type="entry name" value="DEFENSIN"/>
    <property type="match status" value="1"/>
</dbReference>
<evidence type="ECO:0000256" key="6">
    <source>
        <dbReference type="ARBA" id="ARBA00022940"/>
    </source>
</evidence>
<dbReference type="Gene3D" id="3.30.30.10">
    <property type="entry name" value="Knottin, scorpion toxin-like"/>
    <property type="match status" value="1"/>
</dbReference>
<dbReference type="CDD" id="cd21806">
    <property type="entry name" value="DEFL_defensin-like"/>
    <property type="match status" value="1"/>
</dbReference>
<name>A0A9P0CYZ1_9CUCU</name>
<feature type="domain" description="Invertebrate defensins family profile" evidence="10">
    <location>
        <begin position="41"/>
        <end position="84"/>
    </location>
</feature>
<dbReference type="EMBL" id="OV651815">
    <property type="protein sequence ID" value="CAH1108340.1"/>
    <property type="molecule type" value="Genomic_DNA"/>
</dbReference>
<evidence type="ECO:0000256" key="9">
    <source>
        <dbReference type="SAM" id="SignalP"/>
    </source>
</evidence>
<dbReference type="InterPro" id="IPR001542">
    <property type="entry name" value="Defensin_invertebrate/fungal"/>
</dbReference>
<evidence type="ECO:0000256" key="4">
    <source>
        <dbReference type="ARBA" id="ARBA00022588"/>
    </source>
</evidence>
<sequence>MKNILIALFLFTIFVSTICVPVSEIAVEELENQQEHLRVKRFTCDVLSVEAKGVKLNDAACATHCLFRGKRGGWCDKRRVCNCR</sequence>
<keyword evidence="12" id="KW-1185">Reference proteome</keyword>
<feature type="signal peptide" evidence="9">
    <location>
        <begin position="1"/>
        <end position="19"/>
    </location>
</feature>
<dbReference type="GO" id="GO:0045087">
    <property type="term" value="P:innate immune response"/>
    <property type="evidence" value="ECO:0007669"/>
    <property type="project" value="UniProtKB-KW"/>
</dbReference>
<dbReference type="GO" id="GO:0050830">
    <property type="term" value="P:defense response to Gram-positive bacterium"/>
    <property type="evidence" value="ECO:0007669"/>
    <property type="project" value="UniProtKB-ARBA"/>
</dbReference>
<keyword evidence="7" id="KW-0044">Antibiotic</keyword>
<reference evidence="11" key="1">
    <citation type="submission" date="2022-01" db="EMBL/GenBank/DDBJ databases">
        <authorList>
            <person name="King R."/>
        </authorList>
    </citation>
    <scope>NUCLEOTIDE SEQUENCE</scope>
</reference>
<dbReference type="SUPFAM" id="SSF57095">
    <property type="entry name" value="Scorpion toxin-like"/>
    <property type="match status" value="1"/>
</dbReference>
<keyword evidence="5" id="KW-0391">Immunity</keyword>
<dbReference type="Pfam" id="PF01097">
    <property type="entry name" value="Defensin_2"/>
    <property type="match status" value="1"/>
</dbReference>
<feature type="chain" id="PRO_5040416914" description="Invertebrate defensins family profile domain-containing protein" evidence="9">
    <location>
        <begin position="20"/>
        <end position="84"/>
    </location>
</feature>
<keyword evidence="4" id="KW-0399">Innate immunity</keyword>
<evidence type="ECO:0000256" key="3">
    <source>
        <dbReference type="ARBA" id="ARBA00022529"/>
    </source>
</evidence>
<accession>A0A9P0CYZ1</accession>
<keyword evidence="3" id="KW-0929">Antimicrobial</keyword>
<evidence type="ECO:0000259" key="10">
    <source>
        <dbReference type="PROSITE" id="PS51378"/>
    </source>
</evidence>
<dbReference type="OrthoDB" id="10038290at2759"/>
<dbReference type="InterPro" id="IPR036574">
    <property type="entry name" value="Scorpion_toxin-like_sf"/>
</dbReference>
<evidence type="ECO:0000313" key="12">
    <source>
        <dbReference type="Proteomes" id="UP001153636"/>
    </source>
</evidence>
<dbReference type="PANTHER" id="PTHR13645:SF0">
    <property type="entry name" value="DEFENSIN"/>
    <property type="match status" value="1"/>
</dbReference>
<organism evidence="11 12">
    <name type="scientific">Psylliodes chrysocephalus</name>
    <dbReference type="NCBI Taxonomy" id="3402493"/>
    <lineage>
        <taxon>Eukaryota</taxon>
        <taxon>Metazoa</taxon>
        <taxon>Ecdysozoa</taxon>
        <taxon>Arthropoda</taxon>
        <taxon>Hexapoda</taxon>
        <taxon>Insecta</taxon>
        <taxon>Pterygota</taxon>
        <taxon>Neoptera</taxon>
        <taxon>Endopterygota</taxon>
        <taxon>Coleoptera</taxon>
        <taxon>Polyphaga</taxon>
        <taxon>Cucujiformia</taxon>
        <taxon>Chrysomeloidea</taxon>
        <taxon>Chrysomelidae</taxon>
        <taxon>Galerucinae</taxon>
        <taxon>Alticini</taxon>
        <taxon>Psylliodes</taxon>
    </lineage>
</organism>
<evidence type="ECO:0000256" key="8">
    <source>
        <dbReference type="ARBA" id="ARBA00023157"/>
    </source>
</evidence>
<evidence type="ECO:0000256" key="7">
    <source>
        <dbReference type="ARBA" id="ARBA00023022"/>
    </source>
</evidence>
<keyword evidence="8" id="KW-1015">Disulfide bond</keyword>